<dbReference type="SUPFAM" id="SSF69189">
    <property type="entry name" value="Penicillin-binding protein associated domain"/>
    <property type="match status" value="1"/>
</dbReference>
<evidence type="ECO:0000256" key="4">
    <source>
        <dbReference type="ARBA" id="ARBA00012448"/>
    </source>
</evidence>
<feature type="domain" description="Peptidase S11 D-Ala-D-Ala carboxypeptidase A C-terminal" evidence="14">
    <location>
        <begin position="243"/>
        <end position="333"/>
    </location>
</feature>
<comment type="caution">
    <text evidence="15">The sequence shown here is derived from an EMBL/GenBank/DDBJ whole genome shotgun (WGS) entry which is preliminary data.</text>
</comment>
<dbReference type="Pfam" id="PF07943">
    <property type="entry name" value="PBP5_C"/>
    <property type="match status" value="1"/>
</dbReference>
<dbReference type="EC" id="3.4.16.4" evidence="4"/>
<evidence type="ECO:0000256" key="8">
    <source>
        <dbReference type="ARBA" id="ARBA00022801"/>
    </source>
</evidence>
<dbReference type="RefSeq" id="WP_336925052.1">
    <property type="nucleotide sequence ID" value="NZ_JBANRO010000003.1"/>
</dbReference>
<evidence type="ECO:0000259" key="14">
    <source>
        <dbReference type="SMART" id="SM00936"/>
    </source>
</evidence>
<dbReference type="Gene3D" id="2.60.410.10">
    <property type="entry name" value="D-Ala-D-Ala carboxypeptidase, C-terminal domain"/>
    <property type="match status" value="1"/>
</dbReference>
<dbReference type="Proteomes" id="UP001595456">
    <property type="component" value="Unassembled WGS sequence"/>
</dbReference>
<dbReference type="SMART" id="SM00936">
    <property type="entry name" value="PBP5_C"/>
    <property type="match status" value="1"/>
</dbReference>
<accession>A0ABV7E542</accession>
<keyword evidence="7" id="KW-0732">Signal</keyword>
<keyword evidence="5 15" id="KW-0121">Carboxypeptidase</keyword>
<keyword evidence="9" id="KW-0133">Cell shape</keyword>
<dbReference type="EMBL" id="JBHRST010000009">
    <property type="protein sequence ID" value="MFC3097778.1"/>
    <property type="molecule type" value="Genomic_DNA"/>
</dbReference>
<evidence type="ECO:0000256" key="10">
    <source>
        <dbReference type="ARBA" id="ARBA00022984"/>
    </source>
</evidence>
<evidence type="ECO:0000313" key="16">
    <source>
        <dbReference type="Proteomes" id="UP001595456"/>
    </source>
</evidence>
<evidence type="ECO:0000256" key="6">
    <source>
        <dbReference type="ARBA" id="ARBA00022670"/>
    </source>
</evidence>
<name>A0ABV7E542_9SPHN</name>
<dbReference type="InterPro" id="IPR018044">
    <property type="entry name" value="Peptidase_S11"/>
</dbReference>
<keyword evidence="10" id="KW-0573">Peptidoglycan synthesis</keyword>
<evidence type="ECO:0000256" key="12">
    <source>
        <dbReference type="ARBA" id="ARBA00034000"/>
    </source>
</evidence>
<evidence type="ECO:0000256" key="11">
    <source>
        <dbReference type="ARBA" id="ARBA00023316"/>
    </source>
</evidence>
<organism evidence="15 16">
    <name type="scientific">Alteraurantiacibacter palmitatis</name>
    <dbReference type="NCBI Taxonomy" id="2054628"/>
    <lineage>
        <taxon>Bacteria</taxon>
        <taxon>Pseudomonadati</taxon>
        <taxon>Pseudomonadota</taxon>
        <taxon>Alphaproteobacteria</taxon>
        <taxon>Sphingomonadales</taxon>
        <taxon>Erythrobacteraceae</taxon>
        <taxon>Alteraurantiacibacter</taxon>
    </lineage>
</organism>
<comment type="similarity">
    <text evidence="3 13">Belongs to the peptidase S11 family.</text>
</comment>
<dbReference type="Gene3D" id="3.40.710.10">
    <property type="entry name" value="DD-peptidase/beta-lactamase superfamily"/>
    <property type="match status" value="1"/>
</dbReference>
<dbReference type="InterPro" id="IPR012907">
    <property type="entry name" value="Peptidase_S11_C"/>
</dbReference>
<dbReference type="SUPFAM" id="SSF56601">
    <property type="entry name" value="beta-lactamase/transpeptidase-like"/>
    <property type="match status" value="1"/>
</dbReference>
<evidence type="ECO:0000256" key="3">
    <source>
        <dbReference type="ARBA" id="ARBA00007164"/>
    </source>
</evidence>
<evidence type="ECO:0000256" key="1">
    <source>
        <dbReference type="ARBA" id="ARBA00003217"/>
    </source>
</evidence>
<dbReference type="PRINTS" id="PR00725">
    <property type="entry name" value="DADACBPTASE1"/>
</dbReference>
<keyword evidence="11" id="KW-0961">Cell wall biogenesis/degradation</keyword>
<evidence type="ECO:0000256" key="2">
    <source>
        <dbReference type="ARBA" id="ARBA00004752"/>
    </source>
</evidence>
<dbReference type="InterPro" id="IPR015956">
    <property type="entry name" value="Peniciliin-bd_prot_C_sf"/>
</dbReference>
<evidence type="ECO:0000256" key="7">
    <source>
        <dbReference type="ARBA" id="ARBA00022729"/>
    </source>
</evidence>
<comment type="function">
    <text evidence="1">Removes C-terminal D-alanyl residues from sugar-peptide cell wall precursors.</text>
</comment>
<dbReference type="Pfam" id="PF00768">
    <property type="entry name" value="Peptidase_S11"/>
    <property type="match status" value="1"/>
</dbReference>
<dbReference type="PANTHER" id="PTHR21581">
    <property type="entry name" value="D-ALANYL-D-ALANINE CARBOXYPEPTIDASE"/>
    <property type="match status" value="1"/>
</dbReference>
<dbReference type="PANTHER" id="PTHR21581:SF6">
    <property type="entry name" value="TRAFFICKING PROTEIN PARTICLE COMPLEX SUBUNIT 12"/>
    <property type="match status" value="1"/>
</dbReference>
<comment type="pathway">
    <text evidence="2">Cell wall biogenesis; peptidoglycan biosynthesis.</text>
</comment>
<keyword evidence="6" id="KW-0645">Protease</keyword>
<dbReference type="GO" id="GO:0004180">
    <property type="term" value="F:carboxypeptidase activity"/>
    <property type="evidence" value="ECO:0007669"/>
    <property type="project" value="UniProtKB-KW"/>
</dbReference>
<comment type="catalytic activity">
    <reaction evidence="12">
        <text>Preferential cleavage: (Ac)2-L-Lys-D-Ala-|-D-Ala. Also transpeptidation of peptidyl-alanyl moieties that are N-acyl substituents of D-alanine.</text>
        <dbReference type="EC" id="3.4.16.4"/>
    </reaction>
</comment>
<keyword evidence="16" id="KW-1185">Reference proteome</keyword>
<evidence type="ECO:0000256" key="13">
    <source>
        <dbReference type="RuleBase" id="RU004016"/>
    </source>
</evidence>
<gene>
    <name evidence="15" type="ORF">ACFODU_08180</name>
</gene>
<sequence length="349" mass="37612">MALLVDVNTGQRLYAREENRRLMPASVVKVMTAYTAFRLVTEGRISTSTRVPITPELEKEWSGVGSSMFLKAGEAPTFGELILGATTVSGNDASVAIAEAAAGSLDEWLALMNENAAALGMRNTHFGSANGYPDEGRTFTTAHDLALLGSAIVTRYPDLYRRYFGHRTLRWRNIEQRNHDPVTGRVPGADGMKTGFTNEAGYTFLGSAERGGRRLVMVIAGAPTAQLRDETARALLEWGFSGFATRLVAPARTPVGEAMVQDGSARKVALVAARDVRLAIPRDATAEPVYAITYRGPLAAPIRAGQEVARLHVRLGEDEVLDLPLLAAEDVTKAGFFRRIVNGIVGVLA</sequence>
<evidence type="ECO:0000256" key="9">
    <source>
        <dbReference type="ARBA" id="ARBA00022960"/>
    </source>
</evidence>
<dbReference type="InterPro" id="IPR037167">
    <property type="entry name" value="Peptidase_S11_C_sf"/>
</dbReference>
<keyword evidence="8 15" id="KW-0378">Hydrolase</keyword>
<dbReference type="InterPro" id="IPR001967">
    <property type="entry name" value="Peptidase_S11_N"/>
</dbReference>
<dbReference type="InterPro" id="IPR012338">
    <property type="entry name" value="Beta-lactam/transpept-like"/>
</dbReference>
<proteinExistence type="inferred from homology"/>
<protein>
    <recommendedName>
        <fullName evidence="4">serine-type D-Ala-D-Ala carboxypeptidase</fullName>
        <ecNumber evidence="4">3.4.16.4</ecNumber>
    </recommendedName>
</protein>
<evidence type="ECO:0000256" key="5">
    <source>
        <dbReference type="ARBA" id="ARBA00022645"/>
    </source>
</evidence>
<evidence type="ECO:0000313" key="15">
    <source>
        <dbReference type="EMBL" id="MFC3097778.1"/>
    </source>
</evidence>
<reference evidence="16" key="1">
    <citation type="journal article" date="2019" name="Int. J. Syst. Evol. Microbiol.">
        <title>The Global Catalogue of Microorganisms (GCM) 10K type strain sequencing project: providing services to taxonomists for standard genome sequencing and annotation.</title>
        <authorList>
            <consortium name="The Broad Institute Genomics Platform"/>
            <consortium name="The Broad Institute Genome Sequencing Center for Infectious Disease"/>
            <person name="Wu L."/>
            <person name="Ma J."/>
        </authorList>
    </citation>
    <scope>NUCLEOTIDE SEQUENCE [LARGE SCALE GENOMIC DNA]</scope>
    <source>
        <strain evidence="16">KCTC 52607</strain>
    </source>
</reference>